<comment type="catalytic activity">
    <reaction evidence="1">
        <text>Hydrolyzes glycerol monoesters of long-chain fatty acids.</text>
        <dbReference type="EC" id="3.1.1.23"/>
    </reaction>
</comment>
<comment type="caution">
    <text evidence="6">The sequence shown here is derived from an EMBL/GenBank/DDBJ whole genome shotgun (WGS) entry which is preliminary data.</text>
</comment>
<dbReference type="OrthoDB" id="9806902at2"/>
<dbReference type="InterPro" id="IPR000073">
    <property type="entry name" value="AB_hydrolase_1"/>
</dbReference>
<evidence type="ECO:0000313" key="7">
    <source>
        <dbReference type="Proteomes" id="UP000267536"/>
    </source>
</evidence>
<dbReference type="RefSeq" id="WP_123926484.1">
    <property type="nucleotide sequence ID" value="NZ_JBPSDP010000003.1"/>
</dbReference>
<dbReference type="InterPro" id="IPR051044">
    <property type="entry name" value="MAG_DAG_Lipase"/>
</dbReference>
<dbReference type="AlphaFoldDB" id="A0A3N4GRH3"/>
<feature type="domain" description="Serine aminopeptidase S33" evidence="5">
    <location>
        <begin position="28"/>
        <end position="261"/>
    </location>
</feature>
<gene>
    <name evidence="6" type="ORF">EF294_05635</name>
</gene>
<dbReference type="Gene3D" id="3.40.50.1820">
    <property type="entry name" value="alpha/beta hydrolase"/>
    <property type="match status" value="1"/>
</dbReference>
<evidence type="ECO:0000256" key="4">
    <source>
        <dbReference type="ARBA" id="ARBA00071261"/>
    </source>
</evidence>
<evidence type="ECO:0000259" key="5">
    <source>
        <dbReference type="Pfam" id="PF12146"/>
    </source>
</evidence>
<evidence type="ECO:0000313" key="6">
    <source>
        <dbReference type="EMBL" id="RPA65412.1"/>
    </source>
</evidence>
<proteinExistence type="inferred from homology"/>
<dbReference type="Pfam" id="PF12146">
    <property type="entry name" value="Hydrolase_4"/>
    <property type="match status" value="1"/>
</dbReference>
<evidence type="ECO:0000256" key="1">
    <source>
        <dbReference type="ARBA" id="ARBA00001613"/>
    </source>
</evidence>
<reference evidence="6 7" key="1">
    <citation type="submission" date="2018-11" db="EMBL/GenBank/DDBJ databases">
        <title>Draft genome sequence of Gordonia sp. RS15-1S isolated from rice stems.</title>
        <authorList>
            <person name="Muangham S."/>
        </authorList>
    </citation>
    <scope>NUCLEOTIDE SEQUENCE [LARGE SCALE GENOMIC DNA]</scope>
    <source>
        <strain evidence="6 7">RS15-1S</strain>
    </source>
</reference>
<dbReference type="InterPro" id="IPR022742">
    <property type="entry name" value="Hydrolase_4"/>
</dbReference>
<dbReference type="InterPro" id="IPR029058">
    <property type="entry name" value="AB_hydrolase_fold"/>
</dbReference>
<keyword evidence="7" id="KW-1185">Reference proteome</keyword>
<evidence type="ECO:0000256" key="3">
    <source>
        <dbReference type="ARBA" id="ARBA00013254"/>
    </source>
</evidence>
<name>A0A3N4GRH3_9ACTN</name>
<dbReference type="PRINTS" id="PR00111">
    <property type="entry name" value="ABHYDROLASE"/>
</dbReference>
<comment type="similarity">
    <text evidence="2">Belongs to the AB hydrolase superfamily.</text>
</comment>
<protein>
    <recommendedName>
        <fullName evidence="4">Monoacylglycerol lipase</fullName>
        <ecNumber evidence="3">3.1.1.23</ecNumber>
    </recommendedName>
</protein>
<sequence>MSAAEERQFRGAHGETIVYDLYRPDDGEPRAVVVIAHGMGEHGRRYRHVVDALTGAGYLVAVPDHLGHGRSGGARMRITRFSQYTDDLARVISETGIDGVPTFLIGHSMGGCIALDYALDHPEALAGLVLSGAAIMPGDDLPGPLIAVSKLVGKIAPTLPTLALDSGSISRDPAVVADYESDPLVHRGKIPARLGAEMVSTMQSFPARLPSLRMPVLVMHGSEDTLTNPDGSRLVDELASSTDKTLIIWDGLRHEIFNEPEKDEVIGTLTRWLAQQVGAS</sequence>
<dbReference type="PANTHER" id="PTHR11614">
    <property type="entry name" value="PHOSPHOLIPASE-RELATED"/>
    <property type="match status" value="1"/>
</dbReference>
<dbReference type="EC" id="3.1.1.23" evidence="3"/>
<dbReference type="GO" id="GO:0047372">
    <property type="term" value="F:monoacylglycerol lipase activity"/>
    <property type="evidence" value="ECO:0007669"/>
    <property type="project" value="UniProtKB-EC"/>
</dbReference>
<organism evidence="6 7">
    <name type="scientific">Gordonia oryzae</name>
    <dbReference type="NCBI Taxonomy" id="2487349"/>
    <lineage>
        <taxon>Bacteria</taxon>
        <taxon>Bacillati</taxon>
        <taxon>Actinomycetota</taxon>
        <taxon>Actinomycetes</taxon>
        <taxon>Mycobacteriales</taxon>
        <taxon>Gordoniaceae</taxon>
        <taxon>Gordonia</taxon>
    </lineage>
</organism>
<dbReference type="SUPFAM" id="SSF53474">
    <property type="entry name" value="alpha/beta-Hydrolases"/>
    <property type="match status" value="1"/>
</dbReference>
<evidence type="ECO:0000256" key="2">
    <source>
        <dbReference type="ARBA" id="ARBA00008645"/>
    </source>
</evidence>
<accession>A0A3N4GRH3</accession>
<dbReference type="Proteomes" id="UP000267536">
    <property type="component" value="Unassembled WGS sequence"/>
</dbReference>
<dbReference type="EMBL" id="RKMH01000003">
    <property type="protein sequence ID" value="RPA65412.1"/>
    <property type="molecule type" value="Genomic_DNA"/>
</dbReference>
<dbReference type="FunFam" id="3.40.50.1820:FF:000117">
    <property type="entry name" value="Monoglyceride lipase, putative"/>
    <property type="match status" value="1"/>
</dbReference>